<dbReference type="InterPro" id="IPR020568">
    <property type="entry name" value="Ribosomal_Su5_D2-typ_SF"/>
</dbReference>
<dbReference type="Gene3D" id="3.30.160.20">
    <property type="match status" value="1"/>
</dbReference>
<name>A0A7C4NV04_STAMA</name>
<comment type="function">
    <text evidence="8">With S4 and S12 plays an important role in translational accuracy.</text>
</comment>
<accession>A0A7C4NV04</accession>
<evidence type="ECO:0000256" key="4">
    <source>
        <dbReference type="ARBA" id="ARBA00022980"/>
    </source>
</evidence>
<dbReference type="Pfam" id="PF00333">
    <property type="entry name" value="Ribosomal_S5"/>
    <property type="match status" value="1"/>
</dbReference>
<evidence type="ECO:0000313" key="12">
    <source>
        <dbReference type="EMBL" id="HGQ73814.1"/>
    </source>
</evidence>
<evidence type="ECO:0000256" key="6">
    <source>
        <dbReference type="ARBA" id="ARBA00025844"/>
    </source>
</evidence>
<comment type="caution">
    <text evidence="12">The sequence shown here is derived from an EMBL/GenBank/DDBJ whole genome shotgun (WGS) entry which is preliminary data.</text>
</comment>
<dbReference type="PROSITE" id="PS00585">
    <property type="entry name" value="RIBOSOMAL_S5"/>
    <property type="match status" value="1"/>
</dbReference>
<dbReference type="HAMAP" id="MF_01307_A">
    <property type="entry name" value="Ribosomal_uS5_A"/>
    <property type="match status" value="1"/>
</dbReference>
<evidence type="ECO:0000256" key="8">
    <source>
        <dbReference type="HAMAP-Rule" id="MF_01307"/>
    </source>
</evidence>
<proteinExistence type="inferred from homology"/>
<dbReference type="Gene3D" id="3.30.230.10">
    <property type="match status" value="1"/>
</dbReference>
<dbReference type="InterPro" id="IPR014721">
    <property type="entry name" value="Ribsml_uS5_D2-typ_fold_subgr"/>
</dbReference>
<dbReference type="InterPro" id="IPR013810">
    <property type="entry name" value="Ribosomal_uS5_N"/>
</dbReference>
<dbReference type="InterPro" id="IPR047866">
    <property type="entry name" value="Ribosomal_uS5_arc"/>
</dbReference>
<feature type="domain" description="S5 DRBM" evidence="10">
    <location>
        <begin position="53"/>
        <end position="116"/>
    </location>
</feature>
<dbReference type="GO" id="GO:0022627">
    <property type="term" value="C:cytosolic small ribosomal subunit"/>
    <property type="evidence" value="ECO:0007669"/>
    <property type="project" value="TreeGrafter"/>
</dbReference>
<dbReference type="NCBIfam" id="TIGR01020">
    <property type="entry name" value="uS5_euk_arch"/>
    <property type="match status" value="1"/>
</dbReference>
<dbReference type="InterPro" id="IPR005324">
    <property type="entry name" value="Ribosomal_uS5_C"/>
</dbReference>
<dbReference type="GO" id="GO:0006412">
    <property type="term" value="P:translation"/>
    <property type="evidence" value="ECO:0007669"/>
    <property type="project" value="UniProtKB-UniRule"/>
</dbReference>
<keyword evidence="2 8" id="KW-0699">rRNA-binding</keyword>
<dbReference type="Pfam" id="PF03719">
    <property type="entry name" value="Ribosomal_S5_C"/>
    <property type="match status" value="1"/>
</dbReference>
<dbReference type="PANTHER" id="PTHR13718:SF4">
    <property type="entry name" value="40S RIBOSOMAL PROTEIN S2"/>
    <property type="match status" value="1"/>
</dbReference>
<keyword evidence="5 8" id="KW-0687">Ribonucleoprotein</keyword>
<evidence type="ECO:0000256" key="5">
    <source>
        <dbReference type="ARBA" id="ARBA00023274"/>
    </source>
</evidence>
<organism evidence="12">
    <name type="scientific">Staphylothermus marinus</name>
    <dbReference type="NCBI Taxonomy" id="2280"/>
    <lineage>
        <taxon>Archaea</taxon>
        <taxon>Thermoproteota</taxon>
        <taxon>Thermoprotei</taxon>
        <taxon>Desulfurococcales</taxon>
        <taxon>Desulfurococcaceae</taxon>
        <taxon>Staphylothermus</taxon>
    </lineage>
</organism>
<dbReference type="GO" id="GO:0019843">
    <property type="term" value="F:rRNA binding"/>
    <property type="evidence" value="ECO:0007669"/>
    <property type="project" value="UniProtKB-UniRule"/>
</dbReference>
<dbReference type="SUPFAM" id="SSF54211">
    <property type="entry name" value="Ribosomal protein S5 domain 2-like"/>
    <property type="match status" value="1"/>
</dbReference>
<dbReference type="PROSITE" id="PS50881">
    <property type="entry name" value="S5_DSRBD"/>
    <property type="match status" value="1"/>
</dbReference>
<dbReference type="FunFam" id="3.30.230.10:FF:000004">
    <property type="entry name" value="40S ribosomal protein S2"/>
    <property type="match status" value="1"/>
</dbReference>
<dbReference type="InterPro" id="IPR000851">
    <property type="entry name" value="Ribosomal_uS5"/>
</dbReference>
<dbReference type="InterPro" id="IPR018192">
    <property type="entry name" value="Ribosomal_uS5_N_CS"/>
</dbReference>
<dbReference type="InterPro" id="IPR005711">
    <property type="entry name" value="Ribosomal_uS5_euk/arc"/>
</dbReference>
<dbReference type="PANTHER" id="PTHR13718">
    <property type="entry name" value="RIBOSOMAL S SUBUNIT"/>
    <property type="match status" value="1"/>
</dbReference>
<evidence type="ECO:0000256" key="9">
    <source>
        <dbReference type="RuleBase" id="RU003823"/>
    </source>
</evidence>
<evidence type="ECO:0000259" key="10">
    <source>
        <dbReference type="PROSITE" id="PS50881"/>
    </source>
</evidence>
<keyword evidence="3 8" id="KW-0694">RNA-binding</keyword>
<comment type="subunit">
    <text evidence="6 8">Part of the 30S ribosomal subunit. Contacts protein S4.</text>
</comment>
<dbReference type="AlphaFoldDB" id="A0A7C4NV04"/>
<dbReference type="FunFam" id="3.30.160.20:FF:000002">
    <property type="entry name" value="40S ribosomal protein S2"/>
    <property type="match status" value="1"/>
</dbReference>
<dbReference type="GO" id="GO:0003735">
    <property type="term" value="F:structural constituent of ribosome"/>
    <property type="evidence" value="ECO:0007669"/>
    <property type="project" value="UniProtKB-UniRule"/>
</dbReference>
<evidence type="ECO:0000256" key="3">
    <source>
        <dbReference type="ARBA" id="ARBA00022884"/>
    </source>
</evidence>
<reference evidence="12" key="1">
    <citation type="journal article" date="2020" name="mSystems">
        <title>Genome- and Community-Level Interaction Insights into Carbon Utilization and Element Cycling Functions of Hydrothermarchaeota in Hydrothermal Sediment.</title>
        <authorList>
            <person name="Zhou Z."/>
            <person name="Liu Y."/>
            <person name="Xu W."/>
            <person name="Pan J."/>
            <person name="Luo Z.H."/>
            <person name="Li M."/>
        </authorList>
    </citation>
    <scope>NUCLEOTIDE SEQUENCE [LARGE SCALE GENOMIC DNA]</scope>
    <source>
        <strain evidence="11">SpSt-638</strain>
        <strain evidence="12">SpSt-648</strain>
    </source>
</reference>
<keyword evidence="4 8" id="KW-0689">Ribosomal protein</keyword>
<gene>
    <name evidence="8" type="primary">rps5</name>
    <name evidence="11" type="ORF">ENU09_01560</name>
    <name evidence="12" type="ORF">ENU20_01900</name>
</gene>
<evidence type="ECO:0000256" key="2">
    <source>
        <dbReference type="ARBA" id="ARBA00022730"/>
    </source>
</evidence>
<dbReference type="SUPFAM" id="SSF54768">
    <property type="entry name" value="dsRNA-binding domain-like"/>
    <property type="match status" value="1"/>
</dbReference>
<dbReference type="EMBL" id="DTBE01000046">
    <property type="protein sequence ID" value="HGQ59399.1"/>
    <property type="molecule type" value="Genomic_DNA"/>
</dbReference>
<comment type="similarity">
    <text evidence="1 8 9">Belongs to the universal ribosomal protein uS5 family.</text>
</comment>
<dbReference type="NCBIfam" id="NF003125">
    <property type="entry name" value="PRK04044.1"/>
    <property type="match status" value="1"/>
</dbReference>
<evidence type="ECO:0000256" key="1">
    <source>
        <dbReference type="ARBA" id="ARBA00008945"/>
    </source>
</evidence>
<comment type="domain">
    <text evidence="8">The N-terminal domain interacts with the head of the 30S subunit; the C-terminal domain interacts with the body and contacts protein S4. The interaction surface between S4 and S5 is involved in control of translational fidelity.</text>
</comment>
<dbReference type="EMBL" id="DTBP01000014">
    <property type="protein sequence ID" value="HGQ73814.1"/>
    <property type="molecule type" value="Genomic_DNA"/>
</dbReference>
<protein>
    <recommendedName>
        <fullName evidence="7 8">Small ribosomal subunit protein uS5</fullName>
    </recommendedName>
</protein>
<evidence type="ECO:0000313" key="11">
    <source>
        <dbReference type="EMBL" id="HGQ59399.1"/>
    </source>
</evidence>
<sequence length="212" mass="23409">MSAVDKAALQSWVPRTKVGRMVLEGRINSLNDIFEKNLPLLEPEIVDYLLPDLKYERIGISIVQKMTDAGRRSKFRVVVVVGNENGYVGVGIGKAKQYSDALNKALRHAKLSIVPVRRGCGSWECRCGTNHSIPFRVYGKCGSVKVEIKPAPKGTGLVAGDIAKVVLRLAGIKDAWTQSFGETRTSLNLARAVADALYRTYKFLTPVDWYKA</sequence>
<evidence type="ECO:0000256" key="7">
    <source>
        <dbReference type="ARBA" id="ARBA00035255"/>
    </source>
</evidence>